<feature type="region of interest" description="Disordered" evidence="1">
    <location>
        <begin position="233"/>
        <end position="252"/>
    </location>
</feature>
<accession>A0A8D8PWD0</accession>
<name>A0A8D8PWD0_9HEMI</name>
<proteinExistence type="predicted"/>
<sequence length="524" mass="59127">MQGSPMCGTPMQITSANSKPTSSPRSRRKPKWKLKFHHQALPQEYLNHYETWQHTQPQPPSPAPITSITQTLGPALDPLPELDLATPSPPITPQSRGSTSPPMLKSPPPKPSPLLSPTSVRLTDLPYMGEMILDNARPRRGRKPKKLDICHLIYKNYGTTVVDEPLNLCMRDFAIPTMNRLQPTPSLLSHNTMNSTIFQHNQHSSNDNQVSMCKFKFTSGSKPSLLEKKLLTTPHHPGMNQRQQNHNTQRRPKSLDILTQQQLLNKLLVNEAQNKSLVPNLATTEQLSRTLATTDQLSRTLTTSEQLSRTFSNFQEKVATVRKRNSDSLLSNNRNSDVVMRSNRNSDPVMSSLLRSSSSDVEMKDEDEESDEDVPDTPDSFSNAGNLLGYTFNHAFPAGESASETSFPASDQSYPSNEQNYPLGNEAEPLFSDSVRYCDNSCPSTSSTPPTTLHRRKSRKSQAREKLEKTFKERGFLIQTQQLESAEGATYCKFRQLRKFTRYLFRSWKTHLPGEVVNETFNMQ</sequence>
<reference evidence="2" key="1">
    <citation type="submission" date="2021-05" db="EMBL/GenBank/DDBJ databases">
        <authorList>
            <person name="Alioto T."/>
            <person name="Alioto T."/>
            <person name="Gomez Garrido J."/>
        </authorList>
    </citation>
    <scope>NUCLEOTIDE SEQUENCE</scope>
</reference>
<feature type="region of interest" description="Disordered" evidence="1">
    <location>
        <begin position="439"/>
        <end position="465"/>
    </location>
</feature>
<dbReference type="EMBL" id="HBUF01207961">
    <property type="protein sequence ID" value="CAG6664511.1"/>
    <property type="molecule type" value="Transcribed_RNA"/>
</dbReference>
<dbReference type="EMBL" id="HBUF01391611">
    <property type="protein sequence ID" value="CAG6734050.1"/>
    <property type="molecule type" value="Transcribed_RNA"/>
</dbReference>
<feature type="region of interest" description="Disordered" evidence="1">
    <location>
        <begin position="321"/>
        <end position="386"/>
    </location>
</feature>
<feature type="compositionally biased region" description="Basic residues" evidence="1">
    <location>
        <begin position="25"/>
        <end position="38"/>
    </location>
</feature>
<evidence type="ECO:0000256" key="1">
    <source>
        <dbReference type="SAM" id="MobiDB-lite"/>
    </source>
</evidence>
<evidence type="ECO:0000313" key="2">
    <source>
        <dbReference type="EMBL" id="CAG6616465.1"/>
    </source>
</evidence>
<feature type="compositionally biased region" description="Acidic residues" evidence="1">
    <location>
        <begin position="363"/>
        <end position="376"/>
    </location>
</feature>
<feature type="region of interest" description="Disordered" evidence="1">
    <location>
        <begin position="1"/>
        <end position="120"/>
    </location>
</feature>
<feature type="region of interest" description="Disordered" evidence="1">
    <location>
        <begin position="400"/>
        <end position="420"/>
    </location>
</feature>
<dbReference type="EMBL" id="HBUF01207959">
    <property type="protein sequence ID" value="CAG6664509.1"/>
    <property type="molecule type" value="Transcribed_RNA"/>
</dbReference>
<organism evidence="2">
    <name type="scientific">Cacopsylla melanoneura</name>
    <dbReference type="NCBI Taxonomy" id="428564"/>
    <lineage>
        <taxon>Eukaryota</taxon>
        <taxon>Metazoa</taxon>
        <taxon>Ecdysozoa</taxon>
        <taxon>Arthropoda</taxon>
        <taxon>Hexapoda</taxon>
        <taxon>Insecta</taxon>
        <taxon>Pterygota</taxon>
        <taxon>Neoptera</taxon>
        <taxon>Paraneoptera</taxon>
        <taxon>Hemiptera</taxon>
        <taxon>Sternorrhyncha</taxon>
        <taxon>Psylloidea</taxon>
        <taxon>Psyllidae</taxon>
        <taxon>Psyllinae</taxon>
        <taxon>Cacopsylla</taxon>
    </lineage>
</organism>
<feature type="compositionally biased region" description="Low complexity" evidence="1">
    <location>
        <begin position="443"/>
        <end position="452"/>
    </location>
</feature>
<protein>
    <submittedName>
        <fullName evidence="2">Uncharacterized protein</fullName>
    </submittedName>
</protein>
<feature type="compositionally biased region" description="Polar residues" evidence="1">
    <location>
        <begin position="402"/>
        <end position="420"/>
    </location>
</feature>
<dbReference type="EMBL" id="HBUF01035839">
    <property type="protein sequence ID" value="CAG6616465.1"/>
    <property type="molecule type" value="Transcribed_RNA"/>
</dbReference>
<feature type="compositionally biased region" description="Low complexity" evidence="1">
    <location>
        <begin position="327"/>
        <end position="337"/>
    </location>
</feature>
<dbReference type="AlphaFoldDB" id="A0A8D8PWD0"/>
<feature type="compositionally biased region" description="Low complexity" evidence="1">
    <location>
        <begin position="351"/>
        <end position="360"/>
    </location>
</feature>
<feature type="compositionally biased region" description="Low complexity" evidence="1">
    <location>
        <begin position="74"/>
        <end position="86"/>
    </location>
</feature>
<feature type="compositionally biased region" description="Pro residues" evidence="1">
    <location>
        <begin position="104"/>
        <end position="114"/>
    </location>
</feature>